<dbReference type="Pfam" id="PF01184">
    <property type="entry name" value="Gpr1_Fun34_YaaH"/>
    <property type="match status" value="1"/>
</dbReference>
<dbReference type="InterPro" id="IPR051633">
    <property type="entry name" value="AceTr"/>
</dbReference>
<comment type="caution">
    <text evidence="8">The sequence shown here is derived from an EMBL/GenBank/DDBJ whole genome shotgun (WGS) entry which is preliminary data.</text>
</comment>
<dbReference type="EMBL" id="LKCW01000018">
    <property type="protein sequence ID" value="KPM44573.1"/>
    <property type="molecule type" value="Genomic_DNA"/>
</dbReference>
<dbReference type="PANTHER" id="PTHR31123:SF7">
    <property type="entry name" value="MARVEL DOMAIN-CONTAINING PROTEIN"/>
    <property type="match status" value="1"/>
</dbReference>
<evidence type="ECO:0000256" key="1">
    <source>
        <dbReference type="ARBA" id="ARBA00004141"/>
    </source>
</evidence>
<keyword evidence="3 7" id="KW-0812">Transmembrane</keyword>
<reference evidence="8 9" key="1">
    <citation type="submission" date="2015-09" db="EMBL/GenBank/DDBJ databases">
        <title>Draft genome of a European isolate of the apple canker pathogen Neonectria ditissima.</title>
        <authorList>
            <person name="Gomez-Cortecero A."/>
            <person name="Harrison R.J."/>
            <person name="Armitage A.D."/>
        </authorList>
    </citation>
    <scope>NUCLEOTIDE SEQUENCE [LARGE SCALE GENOMIC DNA]</scope>
    <source>
        <strain evidence="8 9">R09/05</strain>
    </source>
</reference>
<keyword evidence="9" id="KW-1185">Reference proteome</keyword>
<dbReference type="InterPro" id="IPR000791">
    <property type="entry name" value="Gpr1/Fun34/SatP-like"/>
</dbReference>
<keyword evidence="4 7" id="KW-1133">Transmembrane helix</keyword>
<protein>
    <recommendedName>
        <fullName evidence="10">Acetate transporter</fullName>
    </recommendedName>
</protein>
<evidence type="ECO:0000256" key="7">
    <source>
        <dbReference type="SAM" id="Phobius"/>
    </source>
</evidence>
<evidence type="ECO:0000256" key="5">
    <source>
        <dbReference type="ARBA" id="ARBA00023136"/>
    </source>
</evidence>
<feature type="region of interest" description="Disordered" evidence="6">
    <location>
        <begin position="1"/>
        <end position="24"/>
    </location>
</feature>
<evidence type="ECO:0000256" key="3">
    <source>
        <dbReference type="ARBA" id="ARBA00022692"/>
    </source>
</evidence>
<dbReference type="GO" id="GO:0005886">
    <property type="term" value="C:plasma membrane"/>
    <property type="evidence" value="ECO:0007669"/>
    <property type="project" value="TreeGrafter"/>
</dbReference>
<evidence type="ECO:0008006" key="10">
    <source>
        <dbReference type="Google" id="ProtNLM"/>
    </source>
</evidence>
<dbReference type="PANTHER" id="PTHR31123">
    <property type="entry name" value="ACCUMULATION OF DYADS PROTEIN 2-RELATED"/>
    <property type="match status" value="1"/>
</dbReference>
<feature type="transmembrane region" description="Helical" evidence="7">
    <location>
        <begin position="164"/>
        <end position="187"/>
    </location>
</feature>
<name>A0A0P7BXL5_9HYPO</name>
<evidence type="ECO:0000256" key="4">
    <source>
        <dbReference type="ARBA" id="ARBA00022989"/>
    </source>
</evidence>
<keyword evidence="5 7" id="KW-0472">Membrane</keyword>
<evidence type="ECO:0000313" key="8">
    <source>
        <dbReference type="EMBL" id="KPM44573.1"/>
    </source>
</evidence>
<dbReference type="AlphaFoldDB" id="A0A0P7BXL5"/>
<organism evidence="8 9">
    <name type="scientific">Neonectria ditissima</name>
    <dbReference type="NCBI Taxonomy" id="78410"/>
    <lineage>
        <taxon>Eukaryota</taxon>
        <taxon>Fungi</taxon>
        <taxon>Dikarya</taxon>
        <taxon>Ascomycota</taxon>
        <taxon>Pezizomycotina</taxon>
        <taxon>Sordariomycetes</taxon>
        <taxon>Hypocreomycetidae</taxon>
        <taxon>Hypocreales</taxon>
        <taxon>Nectriaceae</taxon>
        <taxon>Neonectria</taxon>
    </lineage>
</organism>
<evidence type="ECO:0000256" key="2">
    <source>
        <dbReference type="ARBA" id="ARBA00005587"/>
    </source>
</evidence>
<evidence type="ECO:0000313" key="9">
    <source>
        <dbReference type="Proteomes" id="UP000050424"/>
    </source>
</evidence>
<feature type="transmembrane region" description="Helical" evidence="7">
    <location>
        <begin position="75"/>
        <end position="93"/>
    </location>
</feature>
<dbReference type="Proteomes" id="UP000050424">
    <property type="component" value="Unassembled WGS sequence"/>
</dbReference>
<feature type="transmembrane region" description="Helical" evidence="7">
    <location>
        <begin position="105"/>
        <end position="125"/>
    </location>
</feature>
<evidence type="ECO:0000256" key="6">
    <source>
        <dbReference type="SAM" id="MobiDB-lite"/>
    </source>
</evidence>
<feature type="transmembrane region" description="Helical" evidence="7">
    <location>
        <begin position="45"/>
        <end position="63"/>
    </location>
</feature>
<gene>
    <name evidence="8" type="ORF">AK830_g2013</name>
</gene>
<comment type="similarity">
    <text evidence="2">Belongs to the acetate uptake transporter (AceTr) (TC 2.A.96) family.</text>
</comment>
<dbReference type="OrthoDB" id="3648309at2759"/>
<feature type="compositionally biased region" description="Polar residues" evidence="6">
    <location>
        <begin position="1"/>
        <end position="15"/>
    </location>
</feature>
<sequence length="214" mass="22658">MSHLTENGSEGTQKVTNEKELERSSTVHTGLVNVRTIQALPTSATALPIGAFATTLTTLSLSLMELRGVTITNVYIGNFFFVAALGLLISAQWELAAGNGFSYTVFSAFALFYAGYAAILTPLFGVEAAYGGDAVQFNNALGFFVLIWTIFVLTFLIASLPTNVVYILIFTFVDLGFLLVSASYFALADGNSGTAIGLKKAGGAFCFLAGLVGW</sequence>
<comment type="subcellular location">
    <subcellularLocation>
        <location evidence="1">Membrane</location>
        <topology evidence="1">Multi-pass membrane protein</topology>
    </subcellularLocation>
</comment>
<feature type="transmembrane region" description="Helical" evidence="7">
    <location>
        <begin position="137"/>
        <end position="158"/>
    </location>
</feature>
<dbReference type="GO" id="GO:0015123">
    <property type="term" value="F:acetate transmembrane transporter activity"/>
    <property type="evidence" value="ECO:0007669"/>
    <property type="project" value="TreeGrafter"/>
</dbReference>
<accession>A0A0P7BXL5</accession>
<proteinExistence type="inferred from homology"/>